<comment type="caution">
    <text evidence="5">The sequence shown here is derived from an EMBL/GenBank/DDBJ whole genome shotgun (WGS) entry which is preliminary data.</text>
</comment>
<dbReference type="GO" id="GO:0005829">
    <property type="term" value="C:cytosol"/>
    <property type="evidence" value="ECO:0007669"/>
    <property type="project" value="TreeGrafter"/>
</dbReference>
<accession>X1UP88</accession>
<dbReference type="InterPro" id="IPR004184">
    <property type="entry name" value="PFL_dom"/>
</dbReference>
<evidence type="ECO:0000259" key="3">
    <source>
        <dbReference type="PROSITE" id="PS51149"/>
    </source>
</evidence>
<dbReference type="PANTHER" id="PTHR43641">
    <property type="entry name" value="FORMATE ACETYLTRANSFERASE 3-RELATED"/>
    <property type="match status" value="1"/>
</dbReference>
<feature type="domain" description="Glycine radical" evidence="3">
    <location>
        <begin position="120"/>
        <end position="241"/>
    </location>
</feature>
<reference evidence="5" key="1">
    <citation type="journal article" date="2014" name="Front. Microbiol.">
        <title>High frequency of phylogenetically diverse reductive dehalogenase-homologous genes in deep subseafloor sedimentary metagenomes.</title>
        <authorList>
            <person name="Kawai M."/>
            <person name="Futagami T."/>
            <person name="Toyoda A."/>
            <person name="Takaki Y."/>
            <person name="Nishi S."/>
            <person name="Hori S."/>
            <person name="Arai W."/>
            <person name="Tsubouchi T."/>
            <person name="Morono Y."/>
            <person name="Uchiyama I."/>
            <person name="Ito T."/>
            <person name="Fujiyama A."/>
            <person name="Inagaki F."/>
            <person name="Takami H."/>
        </authorList>
    </citation>
    <scope>NUCLEOTIDE SEQUENCE</scope>
    <source>
        <strain evidence="5">Expedition CK06-06</strain>
    </source>
</reference>
<dbReference type="AlphaFoldDB" id="X1UP88"/>
<dbReference type="Gene3D" id="3.20.70.20">
    <property type="match status" value="1"/>
</dbReference>
<dbReference type="InterPro" id="IPR051215">
    <property type="entry name" value="GRE"/>
</dbReference>
<name>X1UP88_9ZZZZ</name>
<evidence type="ECO:0000256" key="1">
    <source>
        <dbReference type="ARBA" id="ARBA00022818"/>
    </source>
</evidence>
<dbReference type="PANTHER" id="PTHR43641:SF2">
    <property type="entry name" value="DEHYDRATASE YBIW-RELATED"/>
    <property type="match status" value="1"/>
</dbReference>
<keyword evidence="2" id="KW-0456">Lyase</keyword>
<dbReference type="Pfam" id="PF01228">
    <property type="entry name" value="Gly_radical"/>
    <property type="match status" value="1"/>
</dbReference>
<evidence type="ECO:0000256" key="2">
    <source>
        <dbReference type="ARBA" id="ARBA00023239"/>
    </source>
</evidence>
<evidence type="ECO:0000313" key="5">
    <source>
        <dbReference type="EMBL" id="GAJ01706.1"/>
    </source>
</evidence>
<dbReference type="GO" id="GO:0016829">
    <property type="term" value="F:lyase activity"/>
    <property type="evidence" value="ECO:0007669"/>
    <property type="project" value="UniProtKB-KW"/>
</dbReference>
<dbReference type="PROSITE" id="PS51149">
    <property type="entry name" value="GLY_RADICAL_2"/>
    <property type="match status" value="1"/>
</dbReference>
<protein>
    <recommendedName>
        <fullName evidence="6">Glycine radical domain-containing protein</fullName>
    </recommendedName>
</protein>
<evidence type="ECO:0008006" key="6">
    <source>
        <dbReference type="Google" id="ProtNLM"/>
    </source>
</evidence>
<sequence length="242" mass="27001">FLLVGFADTINALATVKKLIYDDKKLTWDELLTALDNNFEGYEQVRQMCLAVPKYGNDIPEVDEIASEITQFMAEEVRQYRGLLGGRCEPMTSAVSVHVAHGSYIGALPTGRKAWQPLSDGLSPMQGTDTQGPTATLKSVSKINHQLFPAGTLLNMKFDPSLFNDERGTGSFMNLIKSMCDLGIYHSQYNVVSPEILMDAQKYPEKHRDLLVRVAGYSAYFVELGKEVQDDIISRTTLKRLI</sequence>
<feature type="non-terminal residue" evidence="5">
    <location>
        <position position="1"/>
    </location>
</feature>
<keyword evidence="1" id="KW-0556">Organic radical</keyword>
<dbReference type="SUPFAM" id="SSF51998">
    <property type="entry name" value="PFL-like glycyl radical enzymes"/>
    <property type="match status" value="1"/>
</dbReference>
<dbReference type="PROSITE" id="PS51554">
    <property type="entry name" value="PFL"/>
    <property type="match status" value="1"/>
</dbReference>
<dbReference type="Pfam" id="PF02901">
    <property type="entry name" value="PFL-like"/>
    <property type="match status" value="1"/>
</dbReference>
<feature type="domain" description="PFL" evidence="4">
    <location>
        <begin position="1"/>
        <end position="113"/>
    </location>
</feature>
<evidence type="ECO:0000259" key="4">
    <source>
        <dbReference type="PROSITE" id="PS51554"/>
    </source>
</evidence>
<proteinExistence type="predicted"/>
<dbReference type="EMBL" id="BARW01016085">
    <property type="protein sequence ID" value="GAJ01706.1"/>
    <property type="molecule type" value="Genomic_DNA"/>
</dbReference>
<dbReference type="InterPro" id="IPR001150">
    <property type="entry name" value="Gly_radical"/>
</dbReference>
<gene>
    <name evidence="5" type="ORF">S12H4_28087</name>
</gene>
<organism evidence="5">
    <name type="scientific">marine sediment metagenome</name>
    <dbReference type="NCBI Taxonomy" id="412755"/>
    <lineage>
        <taxon>unclassified sequences</taxon>
        <taxon>metagenomes</taxon>
        <taxon>ecological metagenomes</taxon>
    </lineage>
</organism>